<name>A0A3M5WR96_PSEAP</name>
<accession>A0A3M5WR96</accession>
<dbReference type="AlphaFoldDB" id="A0A3M5WR96"/>
<gene>
    <name evidence="1" type="ORF">ALP24_200049</name>
</gene>
<evidence type="ECO:0000313" key="1">
    <source>
        <dbReference type="EMBL" id="RMU73129.1"/>
    </source>
</evidence>
<sequence>MSNGFHPYTDTKNYRCSNCGTSGLIRLQDFDRFWVCLGSACGRPVDIEMHHTNAGITWVNRVPASALHAKDQLAIENKLAMTTEVFASNASGIKGKKWFLLLQEIGPVTVDPDRLYDRVK</sequence>
<protein>
    <submittedName>
        <fullName evidence="1">Uncharacterized protein</fullName>
    </submittedName>
</protein>
<reference evidence="1 2" key="1">
    <citation type="submission" date="2018-08" db="EMBL/GenBank/DDBJ databases">
        <title>Recombination of ecologically and evolutionarily significant loci maintains genetic cohesion in the Pseudomonas syringae species complex.</title>
        <authorList>
            <person name="Dillon M."/>
            <person name="Thakur S."/>
            <person name="Almeida R.N.D."/>
            <person name="Weir B.S."/>
            <person name="Guttman D.S."/>
        </authorList>
    </citation>
    <scope>NUCLEOTIDE SEQUENCE [LARGE SCALE GENOMIC DNA]</scope>
    <source>
        <strain evidence="1 2">ICMP 11935</strain>
    </source>
</reference>
<dbReference type="EMBL" id="RBUF01000368">
    <property type="protein sequence ID" value="RMU73129.1"/>
    <property type="molecule type" value="Genomic_DNA"/>
</dbReference>
<evidence type="ECO:0000313" key="2">
    <source>
        <dbReference type="Proteomes" id="UP000274315"/>
    </source>
</evidence>
<proteinExistence type="predicted"/>
<organism evidence="1 2">
    <name type="scientific">Pseudomonas syringae pv. aptata</name>
    <dbReference type="NCBI Taxonomy" id="83167"/>
    <lineage>
        <taxon>Bacteria</taxon>
        <taxon>Pseudomonadati</taxon>
        <taxon>Pseudomonadota</taxon>
        <taxon>Gammaproteobacteria</taxon>
        <taxon>Pseudomonadales</taxon>
        <taxon>Pseudomonadaceae</taxon>
        <taxon>Pseudomonas</taxon>
        <taxon>Pseudomonas syringae</taxon>
    </lineage>
</organism>
<dbReference type="Proteomes" id="UP000274315">
    <property type="component" value="Unassembled WGS sequence"/>
</dbReference>
<comment type="caution">
    <text evidence="1">The sequence shown here is derived from an EMBL/GenBank/DDBJ whole genome shotgun (WGS) entry which is preliminary data.</text>
</comment>